<dbReference type="GO" id="GO:0000166">
    <property type="term" value="F:nucleotide binding"/>
    <property type="evidence" value="ECO:0007669"/>
    <property type="project" value="UniProtKB-KW"/>
</dbReference>
<sequence length="329" mass="36570">MRFLPTGGVRKELTYTDSAFFFDHSVALKLLRFYQDIKPVTEEIDAYRDFLQLLGCRSKVCDLKTQQGGSGDQPKVQDILRDCELQVIVLPLSRFYHLGTMREYVDNICLSESFAKELNVSRFVRSRLVPAEPLVPGSQISGVVMHSLVHQQSTIPHSAVLEYCKFQVPVQVGDNCILSNCRLEGLTDSCVQVPGNLIMFTVSVSGAACKGYVTVAFGIDDDLKLSLRDEGKLCYFGQNFAKLVERNVIGSGSLFKGSAASVSLWEAKLFSVRPTMTAAFLSTLELVQAVVEGMQRAVGWESSTHVSMEDILEWKDISEMLKHQSAIFS</sequence>
<evidence type="ECO:0000313" key="4">
    <source>
        <dbReference type="EMBL" id="KAH9373806.1"/>
    </source>
</evidence>
<proteinExistence type="predicted"/>
<gene>
    <name evidence="4" type="ORF">HPB48_007472</name>
</gene>
<dbReference type="OMA" id="CDINIAV"/>
<feature type="domain" description="GDP-fucose pyrophosphorylase" evidence="3">
    <location>
        <begin position="10"/>
        <end position="273"/>
    </location>
</feature>
<keyword evidence="5" id="KW-1185">Reference proteome</keyword>
<protein>
    <recommendedName>
        <fullName evidence="3">GDP-fucose pyrophosphorylase domain-containing protein</fullName>
    </recommendedName>
</protein>
<organism evidence="4 5">
    <name type="scientific">Haemaphysalis longicornis</name>
    <name type="common">Bush tick</name>
    <dbReference type="NCBI Taxonomy" id="44386"/>
    <lineage>
        <taxon>Eukaryota</taxon>
        <taxon>Metazoa</taxon>
        <taxon>Ecdysozoa</taxon>
        <taxon>Arthropoda</taxon>
        <taxon>Chelicerata</taxon>
        <taxon>Arachnida</taxon>
        <taxon>Acari</taxon>
        <taxon>Parasitiformes</taxon>
        <taxon>Ixodida</taxon>
        <taxon>Ixodoidea</taxon>
        <taxon>Ixodidae</taxon>
        <taxon>Haemaphysalinae</taxon>
        <taxon>Haemaphysalis</taxon>
    </lineage>
</organism>
<evidence type="ECO:0000256" key="2">
    <source>
        <dbReference type="ARBA" id="ARBA00022741"/>
    </source>
</evidence>
<dbReference type="AlphaFoldDB" id="A0A9J6G5Y3"/>
<dbReference type="InterPro" id="IPR012887">
    <property type="entry name" value="GDP_fucose_pyrophosphorylase"/>
</dbReference>
<dbReference type="EMBL" id="JABSTR010000006">
    <property type="protein sequence ID" value="KAH9373806.1"/>
    <property type="molecule type" value="Genomic_DNA"/>
</dbReference>
<dbReference type="PANTHER" id="PTHR15045:SF1">
    <property type="entry name" value="FUCOSE-1-PHOSPHATE GUANYLYLTRANSFERASE"/>
    <property type="match status" value="1"/>
</dbReference>
<keyword evidence="2" id="KW-0547">Nucleotide-binding</keyword>
<reference evidence="4 5" key="1">
    <citation type="journal article" date="2020" name="Cell">
        <title>Large-Scale Comparative Analyses of Tick Genomes Elucidate Their Genetic Diversity and Vector Capacities.</title>
        <authorList>
            <consortium name="Tick Genome and Microbiome Consortium (TIGMIC)"/>
            <person name="Jia N."/>
            <person name="Wang J."/>
            <person name="Shi W."/>
            <person name="Du L."/>
            <person name="Sun Y."/>
            <person name="Zhan W."/>
            <person name="Jiang J.F."/>
            <person name="Wang Q."/>
            <person name="Zhang B."/>
            <person name="Ji P."/>
            <person name="Bell-Sakyi L."/>
            <person name="Cui X.M."/>
            <person name="Yuan T.T."/>
            <person name="Jiang B.G."/>
            <person name="Yang W.F."/>
            <person name="Lam T.T."/>
            <person name="Chang Q.C."/>
            <person name="Ding S.J."/>
            <person name="Wang X.J."/>
            <person name="Zhu J.G."/>
            <person name="Ruan X.D."/>
            <person name="Zhao L."/>
            <person name="Wei J.T."/>
            <person name="Ye R.Z."/>
            <person name="Que T.C."/>
            <person name="Du C.H."/>
            <person name="Zhou Y.H."/>
            <person name="Cheng J.X."/>
            <person name="Dai P.F."/>
            <person name="Guo W.B."/>
            <person name="Han X.H."/>
            <person name="Huang E.J."/>
            <person name="Li L.F."/>
            <person name="Wei W."/>
            <person name="Gao Y.C."/>
            <person name="Liu J.Z."/>
            <person name="Shao H.Z."/>
            <person name="Wang X."/>
            <person name="Wang C.C."/>
            <person name="Yang T.C."/>
            <person name="Huo Q.B."/>
            <person name="Li W."/>
            <person name="Chen H.Y."/>
            <person name="Chen S.E."/>
            <person name="Zhou L.G."/>
            <person name="Ni X.B."/>
            <person name="Tian J.H."/>
            <person name="Sheng Y."/>
            <person name="Liu T."/>
            <person name="Pan Y.S."/>
            <person name="Xia L.Y."/>
            <person name="Li J."/>
            <person name="Zhao F."/>
            <person name="Cao W.C."/>
        </authorList>
    </citation>
    <scope>NUCLEOTIDE SEQUENCE [LARGE SCALE GENOMIC DNA]</scope>
    <source>
        <strain evidence="4">HaeL-2018</strain>
    </source>
</reference>
<dbReference type="Pfam" id="PF07959">
    <property type="entry name" value="Fucose_pyrophosphorylase"/>
    <property type="match status" value="1"/>
</dbReference>
<dbReference type="OrthoDB" id="10062280at2759"/>
<evidence type="ECO:0000313" key="5">
    <source>
        <dbReference type="Proteomes" id="UP000821853"/>
    </source>
</evidence>
<evidence type="ECO:0000259" key="3">
    <source>
        <dbReference type="Pfam" id="PF07959"/>
    </source>
</evidence>
<comment type="caution">
    <text evidence="4">The sequence shown here is derived from an EMBL/GenBank/DDBJ whole genome shotgun (WGS) entry which is preliminary data.</text>
</comment>
<dbReference type="GO" id="GO:0042350">
    <property type="term" value="P:GDP-L-fucose biosynthetic process"/>
    <property type="evidence" value="ECO:0007669"/>
    <property type="project" value="UniProtKB-ARBA"/>
</dbReference>
<name>A0A9J6G5Y3_HAELO</name>
<accession>A0A9J6G5Y3</accession>
<dbReference type="GO" id="GO:0016772">
    <property type="term" value="F:transferase activity, transferring phosphorus-containing groups"/>
    <property type="evidence" value="ECO:0007669"/>
    <property type="project" value="InterPro"/>
</dbReference>
<dbReference type="Proteomes" id="UP000821853">
    <property type="component" value="Chromosome 4"/>
</dbReference>
<dbReference type="VEuPathDB" id="VectorBase:HLOH_060703"/>
<dbReference type="PANTHER" id="PTHR15045">
    <property type="entry name" value="FUCOSE-1-PHOSPHATE GUANYLYLTRANSFERASE"/>
    <property type="match status" value="1"/>
</dbReference>
<evidence type="ECO:0000256" key="1">
    <source>
        <dbReference type="ARBA" id="ARBA00022679"/>
    </source>
</evidence>
<keyword evidence="1" id="KW-0808">Transferase</keyword>